<reference evidence="2" key="2">
    <citation type="submission" date="2019-07" db="EMBL/GenBank/DDBJ databases">
        <authorList>
            <person name="Seetharam A."/>
            <person name="Woodhouse M."/>
            <person name="Cannon E."/>
        </authorList>
    </citation>
    <scope>NUCLEOTIDE SEQUENCE [LARGE SCALE GENOMIC DNA]</scope>
    <source>
        <strain evidence="2">cv. B73</strain>
    </source>
</reference>
<keyword evidence="3" id="KW-1185">Reference proteome</keyword>
<feature type="compositionally biased region" description="Low complexity" evidence="1">
    <location>
        <begin position="433"/>
        <end position="444"/>
    </location>
</feature>
<dbReference type="AlphaFoldDB" id="A0A804UEW5"/>
<dbReference type="Proteomes" id="UP000007305">
    <property type="component" value="Chromosome 7"/>
</dbReference>
<evidence type="ECO:0000256" key="1">
    <source>
        <dbReference type="SAM" id="MobiDB-lite"/>
    </source>
</evidence>
<feature type="region of interest" description="Disordered" evidence="1">
    <location>
        <begin position="9"/>
        <end position="40"/>
    </location>
</feature>
<protein>
    <submittedName>
        <fullName evidence="2">Uncharacterized protein</fullName>
    </submittedName>
</protein>
<organism evidence="2 3">
    <name type="scientific">Zea mays</name>
    <name type="common">Maize</name>
    <dbReference type="NCBI Taxonomy" id="4577"/>
    <lineage>
        <taxon>Eukaryota</taxon>
        <taxon>Viridiplantae</taxon>
        <taxon>Streptophyta</taxon>
        <taxon>Embryophyta</taxon>
        <taxon>Tracheophyta</taxon>
        <taxon>Spermatophyta</taxon>
        <taxon>Magnoliopsida</taxon>
        <taxon>Liliopsida</taxon>
        <taxon>Poales</taxon>
        <taxon>Poaceae</taxon>
        <taxon>PACMAD clade</taxon>
        <taxon>Panicoideae</taxon>
        <taxon>Andropogonodae</taxon>
        <taxon>Andropogoneae</taxon>
        <taxon>Tripsacinae</taxon>
        <taxon>Zea</taxon>
    </lineage>
</organism>
<evidence type="ECO:0000313" key="2">
    <source>
        <dbReference type="EnsemblPlants" id="Zm00001eb329610_P001"/>
    </source>
</evidence>
<dbReference type="Gramene" id="Zm00001eb329610_T001">
    <property type="protein sequence ID" value="Zm00001eb329610_P001"/>
    <property type="gene ID" value="Zm00001eb329610"/>
</dbReference>
<accession>A0A804UEW5</accession>
<feature type="compositionally biased region" description="Polar residues" evidence="1">
    <location>
        <begin position="250"/>
        <end position="267"/>
    </location>
</feature>
<evidence type="ECO:0000313" key="3">
    <source>
        <dbReference type="Proteomes" id="UP000007305"/>
    </source>
</evidence>
<reference evidence="3" key="1">
    <citation type="submission" date="2015-12" db="EMBL/GenBank/DDBJ databases">
        <title>Update maize B73 reference genome by single molecule sequencing technologies.</title>
        <authorList>
            <consortium name="Maize Genome Sequencing Project"/>
            <person name="Ware D."/>
        </authorList>
    </citation>
    <scope>NUCLEOTIDE SEQUENCE [LARGE SCALE GENOMIC DNA]</scope>
    <source>
        <strain evidence="3">cv. B73</strain>
    </source>
</reference>
<sequence length="495" mass="54037">MSPLRWWRLVNRDSRPTKPSCPTASLGRSRPPPPAAGRGQVPVRRDELLPEAGKVQPHVLPVQVHLLGHVPAALRDAGGVRQHGVARGVLAGQRALLGEDLVADVAQPHPRRGVAVVGAGGPVRAQRHHLDEHLPGPHEQEVRHGGAVHPDHRVAGVQLPVYLAQLRGAVGADHAHVEPDVRRQRRHVRLVLDHAGPRPRHDHQPGPPLGLGLAGTCRRRSRNSMRPRYASSRNLRKSPMPRRSGVRAGSTVSSPWMRSPAITSGKQCTRRSALKSIGGNSDSWDTTSPYLVIHQSWYSRITSATRRRRWRAVTKSGRMPSLNSWYTFPVYPPVENTTAGTSWRTSHRAASPGATRRSRTSSIVAITFASHLRVYGRIRSPGVELPVDTSWNDALAECMRKSPLAKQMSARSDVRSQQRLLFPTAEHGPDTPPRAAVAAAAAPPSSLCTKERKDTGATNSVPTQRKESRSMAKKRRTPSALGCTVLPLLPPPPLP</sequence>
<dbReference type="EnsemblPlants" id="Zm00001eb329610_T001">
    <property type="protein sequence ID" value="Zm00001eb329610_P001"/>
    <property type="gene ID" value="Zm00001eb329610"/>
</dbReference>
<feature type="region of interest" description="Disordered" evidence="1">
    <location>
        <begin position="195"/>
        <end position="269"/>
    </location>
</feature>
<feature type="region of interest" description="Disordered" evidence="1">
    <location>
        <begin position="423"/>
        <end position="495"/>
    </location>
</feature>
<proteinExistence type="predicted"/>
<dbReference type="FunCoup" id="A0A804UEW5">
    <property type="interactions" value="472"/>
</dbReference>
<dbReference type="InParanoid" id="A0A804UEW5"/>
<name>A0A804UEW5_MAIZE</name>
<reference evidence="2" key="3">
    <citation type="submission" date="2021-05" db="UniProtKB">
        <authorList>
            <consortium name="EnsemblPlants"/>
        </authorList>
    </citation>
    <scope>IDENTIFICATION</scope>
    <source>
        <strain evidence="2">cv. B73</strain>
    </source>
</reference>